<keyword evidence="1" id="KW-0175">Coiled coil</keyword>
<feature type="domain" description="Transposase IS116/IS110/IS902 C-terminal" evidence="3">
    <location>
        <begin position="200"/>
        <end position="284"/>
    </location>
</feature>
<dbReference type="InterPro" id="IPR002525">
    <property type="entry name" value="Transp_IS110-like_N"/>
</dbReference>
<feature type="coiled-coil region" evidence="1">
    <location>
        <begin position="127"/>
        <end position="198"/>
    </location>
</feature>
<evidence type="ECO:0000313" key="4">
    <source>
        <dbReference type="EMBL" id="OZI27321.1"/>
    </source>
</evidence>
<organism evidence="4 5">
    <name type="scientific">Bordetella genomosp. 7</name>
    <dbReference type="NCBI Taxonomy" id="1416805"/>
    <lineage>
        <taxon>Bacteria</taxon>
        <taxon>Pseudomonadati</taxon>
        <taxon>Pseudomonadota</taxon>
        <taxon>Betaproteobacteria</taxon>
        <taxon>Burkholderiales</taxon>
        <taxon>Alcaligenaceae</taxon>
        <taxon>Bordetella</taxon>
    </lineage>
</organism>
<reference evidence="5" key="1">
    <citation type="submission" date="2017-05" db="EMBL/GenBank/DDBJ databases">
        <title>Complete and WGS of Bordetella genogroups.</title>
        <authorList>
            <person name="Spilker T."/>
            <person name="Lipuma J."/>
        </authorList>
    </citation>
    <scope>NUCLEOTIDE SEQUENCE [LARGE SCALE GENOMIC DNA]</scope>
    <source>
        <strain evidence="5">AU18089</strain>
    </source>
</reference>
<sequence>MFFLGIDVSKAKLNCALIGAEGDKRKTKVVPNTVAGIQALLGWCAKQGAQPEQLHVVLEPSGPYHEQAGTALHDAGARVSMINPAQARDFAGALAVRTKTDEIDSYVLARYGQALRPPLWQPAPLHARQLRALLARHEALAKDLQRELNRQEKAQFGQSPEPVTGSIDQGVAFLTEQIKRLERAINDHIDRHPDLKEDRDLLTSIPAVGPQTGNALLSIMHNRRIESPQSLAAYLGLAPVQRQSGTSLNGRSRLSKTGPARVRATLYMAAVVAVRHNPHIQALYARLLAAGKSKMAALGAAMRKLVHLCFGVLKNRTPYRSDYALAT</sequence>
<dbReference type="PANTHER" id="PTHR33055:SF3">
    <property type="entry name" value="PUTATIVE TRANSPOSASE FOR IS117-RELATED"/>
    <property type="match status" value="1"/>
</dbReference>
<evidence type="ECO:0000259" key="2">
    <source>
        <dbReference type="Pfam" id="PF01548"/>
    </source>
</evidence>
<accession>A0A261RQZ4</accession>
<evidence type="ECO:0000259" key="3">
    <source>
        <dbReference type="Pfam" id="PF02371"/>
    </source>
</evidence>
<dbReference type="InterPro" id="IPR003346">
    <property type="entry name" value="Transposase_20"/>
</dbReference>
<keyword evidence="5" id="KW-1185">Reference proteome</keyword>
<dbReference type="RefSeq" id="WP_094795768.1">
    <property type="nucleotide sequence ID" value="NZ_NEVK01000001.1"/>
</dbReference>
<dbReference type="NCBIfam" id="NF033542">
    <property type="entry name" value="transpos_IS110"/>
    <property type="match status" value="1"/>
</dbReference>
<dbReference type="InterPro" id="IPR047650">
    <property type="entry name" value="Transpos_IS110"/>
</dbReference>
<dbReference type="Pfam" id="PF01548">
    <property type="entry name" value="DEDD_Tnp_IS110"/>
    <property type="match status" value="1"/>
</dbReference>
<proteinExistence type="predicted"/>
<gene>
    <name evidence="4" type="ORF">CAL19_00875</name>
</gene>
<dbReference type="PANTHER" id="PTHR33055">
    <property type="entry name" value="TRANSPOSASE FOR INSERTION SEQUENCE ELEMENT IS1111A"/>
    <property type="match status" value="1"/>
</dbReference>
<dbReference type="GO" id="GO:0004803">
    <property type="term" value="F:transposase activity"/>
    <property type="evidence" value="ECO:0007669"/>
    <property type="project" value="InterPro"/>
</dbReference>
<evidence type="ECO:0000313" key="5">
    <source>
        <dbReference type="Proteomes" id="UP000216947"/>
    </source>
</evidence>
<name>A0A261RQZ4_9BORD</name>
<dbReference type="AlphaFoldDB" id="A0A261RQZ4"/>
<dbReference type="Pfam" id="PF02371">
    <property type="entry name" value="Transposase_20"/>
    <property type="match status" value="1"/>
</dbReference>
<feature type="domain" description="Transposase IS110-like N-terminal" evidence="2">
    <location>
        <begin position="4"/>
        <end position="151"/>
    </location>
</feature>
<comment type="caution">
    <text evidence="4">The sequence shown here is derived from an EMBL/GenBank/DDBJ whole genome shotgun (WGS) entry which is preliminary data.</text>
</comment>
<dbReference type="GO" id="GO:0006313">
    <property type="term" value="P:DNA transposition"/>
    <property type="evidence" value="ECO:0007669"/>
    <property type="project" value="InterPro"/>
</dbReference>
<dbReference type="GO" id="GO:0003677">
    <property type="term" value="F:DNA binding"/>
    <property type="evidence" value="ECO:0007669"/>
    <property type="project" value="InterPro"/>
</dbReference>
<dbReference type="EMBL" id="NEVK01000001">
    <property type="protein sequence ID" value="OZI27321.1"/>
    <property type="molecule type" value="Genomic_DNA"/>
</dbReference>
<protein>
    <submittedName>
        <fullName evidence="4">IS110 family transposase</fullName>
    </submittedName>
</protein>
<evidence type="ECO:0000256" key="1">
    <source>
        <dbReference type="SAM" id="Coils"/>
    </source>
</evidence>
<dbReference type="Proteomes" id="UP000216947">
    <property type="component" value="Unassembled WGS sequence"/>
</dbReference>